<accession>A0A7R9ZNE1</accession>
<keyword evidence="4" id="KW-0931">ER-Golgi transport</keyword>
<keyword evidence="4" id="KW-0472">Membrane</keyword>
<evidence type="ECO:0000256" key="2">
    <source>
        <dbReference type="ARBA" id="ARBA00022448"/>
    </source>
</evidence>
<dbReference type="Pfam" id="PF14938">
    <property type="entry name" value="SNAP"/>
    <property type="match status" value="1"/>
</dbReference>
<protein>
    <recommendedName>
        <fullName evidence="6">Alpha-soluble NSF attachment protein</fullName>
    </recommendedName>
</protein>
<evidence type="ECO:0008006" key="6">
    <source>
        <dbReference type="Google" id="ProtNLM"/>
    </source>
</evidence>
<dbReference type="GO" id="GO:0006886">
    <property type="term" value="P:intracellular protein transport"/>
    <property type="evidence" value="ECO:0007669"/>
    <property type="project" value="UniProtKB-UniRule"/>
</dbReference>
<sequence length="352" mass="38791">MDGCMHASFQQNTCASTKQGKAPGPQNSRSAKCSVFFHCTCIRNLWSHPDARLCSNAGTTAYYMVHSIGALPDCVEYLHACILILALSSLHRHASHSCISPHSFVHHFIDHAIHYSTHRISLRNNRAATMYSKCNPAAAVDTYKQAIALYTDSGRIVQAAKLSKEVATIYETEQIDADGKSYVVLAMEAYEQASQLFEMENSKSQASQCLAKIAELCSAALTPPDYERAAQIYGDMGRRCLDSNLLKFNAKGHFLHSIMCVLARNDAVGAQQALAKFQSLDYTFADSREGKFAAQIVECVDGMDVEGFATACFEFDRITKLDPWKTSVLNNIRQLIADDDGGDDDDDDVDLT</sequence>
<evidence type="ECO:0000313" key="5">
    <source>
        <dbReference type="EMBL" id="CAD8337515.1"/>
    </source>
</evidence>
<comment type="function">
    <text evidence="4">Required for vesicular transport between the endoplasmic reticulum and the Golgi apparatus.</text>
</comment>
<comment type="subcellular location">
    <subcellularLocation>
        <location evidence="4">Membrane</location>
        <topology evidence="4">Peripheral membrane protein</topology>
    </subcellularLocation>
</comment>
<dbReference type="PRINTS" id="PR00448">
    <property type="entry name" value="NSFATTACHMNT"/>
</dbReference>
<keyword evidence="3 4" id="KW-0653">Protein transport</keyword>
<dbReference type="Gene3D" id="1.25.40.10">
    <property type="entry name" value="Tetratricopeptide repeat domain"/>
    <property type="match status" value="1"/>
</dbReference>
<reference evidence="5" key="1">
    <citation type="submission" date="2021-01" db="EMBL/GenBank/DDBJ databases">
        <authorList>
            <person name="Corre E."/>
            <person name="Pelletier E."/>
            <person name="Niang G."/>
            <person name="Scheremetjew M."/>
            <person name="Finn R."/>
            <person name="Kale V."/>
            <person name="Holt S."/>
            <person name="Cochrane G."/>
            <person name="Meng A."/>
            <person name="Brown T."/>
            <person name="Cohen L."/>
        </authorList>
    </citation>
    <scope>NUCLEOTIDE SEQUENCE</scope>
    <source>
        <strain evidence="5">CCMP3328</strain>
    </source>
</reference>
<dbReference type="EMBL" id="HBEF01015397">
    <property type="protein sequence ID" value="CAD8337515.1"/>
    <property type="molecule type" value="Transcribed_RNA"/>
</dbReference>
<dbReference type="CDD" id="cd15832">
    <property type="entry name" value="SNAP"/>
    <property type="match status" value="1"/>
</dbReference>
<comment type="similarity">
    <text evidence="1 4">Belongs to the SNAP family.</text>
</comment>
<name>A0A7R9ZNE1_9STRA</name>
<dbReference type="InterPro" id="IPR000744">
    <property type="entry name" value="NSF_attach"/>
</dbReference>
<dbReference type="GO" id="GO:0005483">
    <property type="term" value="F:soluble NSF attachment protein activity"/>
    <property type="evidence" value="ECO:0007669"/>
    <property type="project" value="TreeGrafter"/>
</dbReference>
<organism evidence="5">
    <name type="scientific">Craspedostauros australis</name>
    <dbReference type="NCBI Taxonomy" id="1486917"/>
    <lineage>
        <taxon>Eukaryota</taxon>
        <taxon>Sar</taxon>
        <taxon>Stramenopiles</taxon>
        <taxon>Ochrophyta</taxon>
        <taxon>Bacillariophyta</taxon>
        <taxon>Bacillariophyceae</taxon>
        <taxon>Bacillariophycidae</taxon>
        <taxon>Naviculales</taxon>
        <taxon>Naviculaceae</taxon>
        <taxon>Craspedostauros</taxon>
    </lineage>
</organism>
<evidence type="ECO:0000256" key="3">
    <source>
        <dbReference type="ARBA" id="ARBA00022927"/>
    </source>
</evidence>
<gene>
    <name evidence="5" type="ORF">CAUS1442_LOCUS9643</name>
</gene>
<dbReference type="GO" id="GO:0035494">
    <property type="term" value="P:SNARE complex disassembly"/>
    <property type="evidence" value="ECO:0007669"/>
    <property type="project" value="TreeGrafter"/>
</dbReference>
<dbReference type="GO" id="GO:0019905">
    <property type="term" value="F:syntaxin binding"/>
    <property type="evidence" value="ECO:0007669"/>
    <property type="project" value="TreeGrafter"/>
</dbReference>
<dbReference type="SUPFAM" id="SSF48452">
    <property type="entry name" value="TPR-like"/>
    <property type="match status" value="1"/>
</dbReference>
<dbReference type="InterPro" id="IPR011990">
    <property type="entry name" value="TPR-like_helical_dom_sf"/>
</dbReference>
<evidence type="ECO:0000256" key="4">
    <source>
        <dbReference type="RuleBase" id="RU367013"/>
    </source>
</evidence>
<dbReference type="GO" id="GO:0031201">
    <property type="term" value="C:SNARE complex"/>
    <property type="evidence" value="ECO:0007669"/>
    <property type="project" value="TreeGrafter"/>
</dbReference>
<evidence type="ECO:0000256" key="1">
    <source>
        <dbReference type="ARBA" id="ARBA00010050"/>
    </source>
</evidence>
<dbReference type="PANTHER" id="PTHR13768:SF8">
    <property type="entry name" value="ALPHA-SOLUBLE NSF ATTACHMENT PROTEIN"/>
    <property type="match status" value="1"/>
</dbReference>
<dbReference type="GO" id="GO:0005774">
    <property type="term" value="C:vacuolar membrane"/>
    <property type="evidence" value="ECO:0007669"/>
    <property type="project" value="TreeGrafter"/>
</dbReference>
<proteinExistence type="inferred from homology"/>
<keyword evidence="2 4" id="KW-0813">Transport</keyword>
<dbReference type="AlphaFoldDB" id="A0A7R9ZNE1"/>
<dbReference type="PANTHER" id="PTHR13768">
    <property type="entry name" value="SOLUBLE NSF ATTACHMENT PROTEIN SNAP"/>
    <property type="match status" value="1"/>
</dbReference>